<feature type="compositionally biased region" description="Polar residues" evidence="1">
    <location>
        <begin position="61"/>
        <end position="70"/>
    </location>
</feature>
<reference evidence="2" key="1">
    <citation type="submission" date="2023-03" db="UniProtKB">
        <authorList>
            <consortium name="EnsemblPlants"/>
        </authorList>
    </citation>
    <scope>IDENTIFICATION</scope>
</reference>
<dbReference type="EnsemblPlants" id="MELO3C032325.2.1">
    <property type="protein sequence ID" value="MELO3C032325.2.1"/>
    <property type="gene ID" value="MELO3C032325.2"/>
</dbReference>
<accession>A0A9I9CUL6</accession>
<name>A0A9I9CUL6_CUCME</name>
<proteinExistence type="predicted"/>
<organism evidence="2">
    <name type="scientific">Cucumis melo</name>
    <name type="common">Muskmelon</name>
    <dbReference type="NCBI Taxonomy" id="3656"/>
    <lineage>
        <taxon>Eukaryota</taxon>
        <taxon>Viridiplantae</taxon>
        <taxon>Streptophyta</taxon>
        <taxon>Embryophyta</taxon>
        <taxon>Tracheophyta</taxon>
        <taxon>Spermatophyta</taxon>
        <taxon>Magnoliopsida</taxon>
        <taxon>eudicotyledons</taxon>
        <taxon>Gunneridae</taxon>
        <taxon>Pentapetalae</taxon>
        <taxon>rosids</taxon>
        <taxon>fabids</taxon>
        <taxon>Cucurbitales</taxon>
        <taxon>Cucurbitaceae</taxon>
        <taxon>Benincaseae</taxon>
        <taxon>Cucumis</taxon>
    </lineage>
</organism>
<dbReference type="EnsemblPlants" id="MELO3C008544.2.1">
    <property type="protein sequence ID" value="MELO3C008544.2.1"/>
    <property type="gene ID" value="MELO3C008544.2"/>
</dbReference>
<protein>
    <submittedName>
        <fullName evidence="2">Uncharacterized protein</fullName>
    </submittedName>
</protein>
<evidence type="ECO:0000256" key="1">
    <source>
        <dbReference type="SAM" id="MobiDB-lite"/>
    </source>
</evidence>
<evidence type="ECO:0000313" key="2">
    <source>
        <dbReference type="EnsemblPlants" id="MELO3C008544.2.1"/>
    </source>
</evidence>
<dbReference type="Gramene" id="MELO3C032325.2.1">
    <property type="protein sequence ID" value="MELO3C032325.2.1"/>
    <property type="gene ID" value="MELO3C032325.2"/>
</dbReference>
<dbReference type="Gramene" id="MELO3C008544.2.1">
    <property type="protein sequence ID" value="MELO3C008544.2.1"/>
    <property type="gene ID" value="MELO3C008544.2"/>
</dbReference>
<dbReference type="AlphaFoldDB" id="A0A9I9CUL6"/>
<feature type="region of interest" description="Disordered" evidence="1">
    <location>
        <begin position="50"/>
        <end position="70"/>
    </location>
</feature>
<sequence>MVRRRERCLGSRLKHIKSNKDDLILIDDNTEEEDRYEEPIQYKPLQTIYPDDDEQELRGPTGTQNVVYQD</sequence>